<evidence type="ECO:0000256" key="1">
    <source>
        <dbReference type="ARBA" id="ARBA00022729"/>
    </source>
</evidence>
<feature type="chain" id="PRO_5045388300" evidence="3">
    <location>
        <begin position="25"/>
        <end position="691"/>
    </location>
</feature>
<reference evidence="5" key="1">
    <citation type="submission" date="2022-10" db="EMBL/GenBank/DDBJ databases">
        <title>The complete genomes of actinobacterial strains from the NBC collection.</title>
        <authorList>
            <person name="Joergensen T.S."/>
            <person name="Alvarez Arevalo M."/>
            <person name="Sterndorff E.B."/>
            <person name="Faurdal D."/>
            <person name="Vuksanovic O."/>
            <person name="Mourched A.-S."/>
            <person name="Charusanti P."/>
            <person name="Shaw S."/>
            <person name="Blin K."/>
            <person name="Weber T."/>
        </authorList>
    </citation>
    <scope>NUCLEOTIDE SEQUENCE</scope>
    <source>
        <strain evidence="5">NBC_00189</strain>
    </source>
</reference>
<evidence type="ECO:0000313" key="5">
    <source>
        <dbReference type="EMBL" id="WTP50540.1"/>
    </source>
</evidence>
<dbReference type="InterPro" id="IPR006558">
    <property type="entry name" value="LamG-like"/>
</dbReference>
<dbReference type="Pfam" id="PF13385">
    <property type="entry name" value="Laminin_G_3"/>
    <property type="match status" value="2"/>
</dbReference>
<feature type="domain" description="LamG-like jellyroll fold" evidence="4">
    <location>
        <begin position="540"/>
        <end position="679"/>
    </location>
</feature>
<evidence type="ECO:0000256" key="3">
    <source>
        <dbReference type="SAM" id="SignalP"/>
    </source>
</evidence>
<gene>
    <name evidence="5" type="ORF">OG288_20840</name>
</gene>
<dbReference type="Gene3D" id="2.60.120.200">
    <property type="match status" value="2"/>
</dbReference>
<feature type="domain" description="LamG-like jellyroll fold" evidence="4">
    <location>
        <begin position="325"/>
        <end position="449"/>
    </location>
</feature>
<evidence type="ECO:0000259" key="4">
    <source>
        <dbReference type="SMART" id="SM00560"/>
    </source>
</evidence>
<dbReference type="InterPro" id="IPR042837">
    <property type="entry name" value="PTX3"/>
</dbReference>
<accession>A0ABZ1JGB4</accession>
<protein>
    <submittedName>
        <fullName evidence="5">LamG domain-containing protein</fullName>
    </submittedName>
</protein>
<dbReference type="RefSeq" id="WP_328938048.1">
    <property type="nucleotide sequence ID" value="NZ_CP108133.1"/>
</dbReference>
<dbReference type="PANTHER" id="PTHR46943:SF1">
    <property type="entry name" value="PENTRAXIN-RELATED PROTEIN PTX3"/>
    <property type="match status" value="1"/>
</dbReference>
<sequence length="691" mass="71070">MKPPVRHALVRGAIAVALASSALAVTPWTAAAAENRPPSQPAGADLATGSAACAGAEDPTYVRWAPTLSAVLRDPDGDRVRAQFEVSWTDDAGSPQVRTVETTARSSGSTFSWTVPSDVPVFTDVSWRVRAGDGTGWGPWSSDGEGRSCAFVYDDAAPAKPSVSSPEYPEDHEWHDGVGRYGTFTVDSTSDDTVSYLYSFQGEGTRTVKPAEPGGPVVLNYLPQSAGVPRLTVQAIDRAGNASAPYEYLFRVSEGRTPVAAWQLADAAGSTEAAADAGGRPATAGDGVGFGADGPSRTAVTGAAELDGTAAAYLTTGARATDPSKAFAVSAWVRPDSLTADMTALSQGGDAAAFGLGTHDGAWSFTLGDSVVRGGVPEVGEWAQLTGVHDPVAGTLRLYVNGRSVGSAGVTAPSAAGNLQIGRSAGDAGHNWHGALADVRVWDRVVVAAEAVALGKRGTASEGYWALDEAAGGSSPERDGGLPLALGGDARVYRTDGSCDPGTDPDCVPAPYPIVGAGHLSLDGDGDFAAADGPVVDTGDSFSLSAHVRIDSAAQDRPMTVLSLPGEEGSVAAVRYSGATQQWQVTLTDSGGEKTTLTADDMWASPDYDHHLSLVYDDGADEILLYADGQVSARASYRPGWTAKTGIEVGRSRVDGGWGEYLQGAVDEVHVHAGALTADQVVFLRSGSTDV</sequence>
<keyword evidence="6" id="KW-1185">Reference proteome</keyword>
<dbReference type="SUPFAM" id="SSF49899">
    <property type="entry name" value="Concanavalin A-like lectins/glucanases"/>
    <property type="match status" value="2"/>
</dbReference>
<dbReference type="InterPro" id="IPR013320">
    <property type="entry name" value="ConA-like_dom_sf"/>
</dbReference>
<name>A0ABZ1JGB4_9ACTN</name>
<proteinExistence type="predicted"/>
<dbReference type="Proteomes" id="UP001432166">
    <property type="component" value="Chromosome"/>
</dbReference>
<dbReference type="SMART" id="SM00560">
    <property type="entry name" value="LamGL"/>
    <property type="match status" value="2"/>
</dbReference>
<organism evidence="5 6">
    <name type="scientific">Streptomyces tauricus</name>
    <dbReference type="NCBI Taxonomy" id="68274"/>
    <lineage>
        <taxon>Bacteria</taxon>
        <taxon>Bacillati</taxon>
        <taxon>Actinomycetota</taxon>
        <taxon>Actinomycetes</taxon>
        <taxon>Kitasatosporales</taxon>
        <taxon>Streptomycetaceae</taxon>
        <taxon>Streptomyces</taxon>
        <taxon>Streptomyces aurantiacus group</taxon>
    </lineage>
</organism>
<feature type="signal peptide" evidence="3">
    <location>
        <begin position="1"/>
        <end position="24"/>
    </location>
</feature>
<evidence type="ECO:0000256" key="2">
    <source>
        <dbReference type="ARBA" id="ARBA00023157"/>
    </source>
</evidence>
<keyword evidence="1 3" id="KW-0732">Signal</keyword>
<dbReference type="PANTHER" id="PTHR46943">
    <property type="entry name" value="PENTRAXIN-RELATED PROTEIN PTX3"/>
    <property type="match status" value="1"/>
</dbReference>
<dbReference type="EMBL" id="CP108133">
    <property type="protein sequence ID" value="WTP50540.1"/>
    <property type="molecule type" value="Genomic_DNA"/>
</dbReference>
<keyword evidence="2" id="KW-1015">Disulfide bond</keyword>
<evidence type="ECO:0000313" key="6">
    <source>
        <dbReference type="Proteomes" id="UP001432166"/>
    </source>
</evidence>